<organism evidence="1 2">
    <name type="scientific">Avena sativa</name>
    <name type="common">Oat</name>
    <dbReference type="NCBI Taxonomy" id="4498"/>
    <lineage>
        <taxon>Eukaryota</taxon>
        <taxon>Viridiplantae</taxon>
        <taxon>Streptophyta</taxon>
        <taxon>Embryophyta</taxon>
        <taxon>Tracheophyta</taxon>
        <taxon>Spermatophyta</taxon>
        <taxon>Magnoliopsida</taxon>
        <taxon>Liliopsida</taxon>
        <taxon>Poales</taxon>
        <taxon>Poaceae</taxon>
        <taxon>BOP clade</taxon>
        <taxon>Pooideae</taxon>
        <taxon>Poodae</taxon>
        <taxon>Poeae</taxon>
        <taxon>Poeae Chloroplast Group 1 (Aveneae type)</taxon>
        <taxon>Aveninae</taxon>
        <taxon>Avena</taxon>
    </lineage>
</organism>
<sequence>MEFSSSEDNELVEDFIDVEDDTGTTDVDPGTAVMASQTHCVDHSEESMLTAGNELLVAADELVKNGEPFLGMEFDSDAAAREFYSAYALRLGFGIRVARSRRERRKGMEVLVMKRFVCMKEGHHKKKDVESSDKKRRKRLSIRDGCPAMMEVVWKRLEKWVVTKLVLEHTHAIVSPDKVREVQLRRLCGKEQADQLQEVRRNVFGDTDACGLFTYFMRKQSENYGFSYNTQVDSRNCLRSAVWVDARSKMAYKYFGDAVYFDTTYSQIENMLPFAAFTGVNHHGDTVVFGCALVLDKSESAYAWIFDTWLTAMGKRLPYSFTTDEGKTMTEAVAKVFPQCFHRLCRWRVLSRCKKKLSDVYMRFPGLHAELKRCVNECDTMPAFDMFWGSILDRHGLRENTWLGSLFETRHRWVPAYLTSSFFAELSLTHRAETVSRFYRNNFTTRGSLLSLITRFDEHVDRLYMNEAQKDLASFPPEQLLKTNSVLEKQAETIYTRAAFEMFQTELIESLHHYSVKVQDGPYEAKYCVERHSDPPTRHTVVYNIAEKKAWCDCCRFAFSAILCRHVLGVFILADVDMIPEPCITKRWTKKAKTGPVFVGRSLEDENHHANSVTSRFNDLVHDAMKCAEQGTVSADSFKFAKEVLQKAFREIEKLTNAGPKQVGNR</sequence>
<name>A0ACD5WTZ2_AVESA</name>
<proteinExistence type="predicted"/>
<accession>A0ACD5WTZ2</accession>
<reference evidence="1" key="1">
    <citation type="submission" date="2021-05" db="EMBL/GenBank/DDBJ databases">
        <authorList>
            <person name="Scholz U."/>
            <person name="Mascher M."/>
            <person name="Fiebig A."/>
        </authorList>
    </citation>
    <scope>NUCLEOTIDE SEQUENCE [LARGE SCALE GENOMIC DNA]</scope>
</reference>
<dbReference type="EnsemblPlants" id="AVESA.00010b.r2.4CG1283220.1">
    <property type="protein sequence ID" value="AVESA.00010b.r2.4CG1283220.1.CDS.1"/>
    <property type="gene ID" value="AVESA.00010b.r2.4CG1283220"/>
</dbReference>
<protein>
    <submittedName>
        <fullName evidence="1">Uncharacterized protein</fullName>
    </submittedName>
</protein>
<evidence type="ECO:0000313" key="1">
    <source>
        <dbReference type="EnsemblPlants" id="AVESA.00010b.r2.4CG1283220.1.CDS.1"/>
    </source>
</evidence>
<dbReference type="Proteomes" id="UP001732700">
    <property type="component" value="Chromosome 4C"/>
</dbReference>
<reference evidence="1" key="2">
    <citation type="submission" date="2025-09" db="UniProtKB">
        <authorList>
            <consortium name="EnsemblPlants"/>
        </authorList>
    </citation>
    <scope>IDENTIFICATION</scope>
</reference>
<keyword evidence="2" id="KW-1185">Reference proteome</keyword>
<evidence type="ECO:0000313" key="2">
    <source>
        <dbReference type="Proteomes" id="UP001732700"/>
    </source>
</evidence>